<dbReference type="STRING" id="41431.PCC8801_2124"/>
<dbReference type="Proteomes" id="UP000008204">
    <property type="component" value="Chromosome"/>
</dbReference>
<evidence type="ECO:0000313" key="2">
    <source>
        <dbReference type="Proteomes" id="UP000008204"/>
    </source>
</evidence>
<dbReference type="Gene3D" id="2.50.20.10">
    <property type="entry name" value="Lipoprotein localisation LolA/LolB/LppX"/>
    <property type="match status" value="1"/>
</dbReference>
<evidence type="ECO:0000313" key="1">
    <source>
        <dbReference type="EMBL" id="ACK66156.1"/>
    </source>
</evidence>
<gene>
    <name evidence="1" type="ordered locus">PCC8801_2124</name>
</gene>
<dbReference type="InterPro" id="IPR029046">
    <property type="entry name" value="LolA/LolB/LppX"/>
</dbReference>
<organism evidence="1 2">
    <name type="scientific">Rippkaea orientalis (strain PCC 8801 / RF-1)</name>
    <name type="common">Cyanothece sp. (strain PCC 8801)</name>
    <dbReference type="NCBI Taxonomy" id="41431"/>
    <lineage>
        <taxon>Bacteria</taxon>
        <taxon>Bacillati</taxon>
        <taxon>Cyanobacteriota</taxon>
        <taxon>Cyanophyceae</taxon>
        <taxon>Oscillatoriophycideae</taxon>
        <taxon>Chroococcales</taxon>
        <taxon>Aphanothecaceae</taxon>
        <taxon>Rippkaea</taxon>
        <taxon>Rippkaea orientalis</taxon>
    </lineage>
</organism>
<dbReference type="InterPro" id="IPR019207">
    <property type="entry name" value="DUF2092"/>
</dbReference>
<dbReference type="OrthoDB" id="116979at2"/>
<dbReference type="Pfam" id="PF09865">
    <property type="entry name" value="DUF2092"/>
    <property type="match status" value="1"/>
</dbReference>
<evidence type="ECO:0008006" key="3">
    <source>
        <dbReference type="Google" id="ProtNLM"/>
    </source>
</evidence>
<dbReference type="AlphaFoldDB" id="B7K009"/>
<protein>
    <recommendedName>
        <fullName evidence="3">Periplasmic protein</fullName>
    </recommendedName>
</protein>
<accession>B7K009</accession>
<sequence length="268" mass="30622">MKRLFSLRILPILLLNYGIFCGLSPGIFAQQLDTPDASSSPQLKTTEELLKKACSFLRDQKSFTVEVDITYDDVIDSGEKVQYSAYQKVWVKKPNQLRSDYVGDERNTNFYYDGKSFTLFTPDLNLYGTKMAPLNIDESIEDLEQNYGITIPLSNLFVSDPCVALDSDIQKSLFVGTNLVNRVETYHILLTREDRDVQLWISKDEQPVLLKAIITYKNLPSSPQYTAVFSQWNFNPSIEKDTFTFTVPDDAAEIEFLPTKDVMNNSEQ</sequence>
<keyword evidence="2" id="KW-1185">Reference proteome</keyword>
<dbReference type="KEGG" id="cyp:PCC8801_2124"/>
<dbReference type="EMBL" id="CP001287">
    <property type="protein sequence ID" value="ACK66156.1"/>
    <property type="molecule type" value="Genomic_DNA"/>
</dbReference>
<dbReference type="HOGENOM" id="CLU_074811_2_0_3"/>
<dbReference type="PIRSF" id="PIRSF012443">
    <property type="entry name" value="UCP012443"/>
    <property type="match status" value="1"/>
</dbReference>
<dbReference type="eggNOG" id="COG3900">
    <property type="taxonomic scope" value="Bacteria"/>
</dbReference>
<name>B7K009_RIPO1</name>
<dbReference type="SUPFAM" id="SSF89392">
    <property type="entry name" value="Prokaryotic lipoproteins and lipoprotein localization factors"/>
    <property type="match status" value="1"/>
</dbReference>
<proteinExistence type="predicted"/>
<reference evidence="2" key="1">
    <citation type="journal article" date="2011" name="MBio">
        <title>Novel metabolic attributes of the genus Cyanothece, comprising a group of unicellular nitrogen-fixing Cyanobacteria.</title>
        <authorList>
            <person name="Bandyopadhyay A."/>
            <person name="Elvitigala T."/>
            <person name="Welsh E."/>
            <person name="Stockel J."/>
            <person name="Liberton M."/>
            <person name="Min H."/>
            <person name="Sherman L.A."/>
            <person name="Pakrasi H.B."/>
        </authorList>
    </citation>
    <scope>NUCLEOTIDE SEQUENCE [LARGE SCALE GENOMIC DNA]</scope>
    <source>
        <strain evidence="2">PCC 8801</strain>
    </source>
</reference>
<dbReference type="RefSeq" id="WP_012595424.1">
    <property type="nucleotide sequence ID" value="NC_011726.1"/>
</dbReference>